<keyword evidence="5" id="KW-0653">Protein transport</keyword>
<keyword evidence="3" id="KW-0813">Transport</keyword>
<evidence type="ECO:0000256" key="8">
    <source>
        <dbReference type="ARBA" id="ARBA00023054"/>
    </source>
</evidence>
<feature type="domain" description="T-SNARE coiled-coil homology" evidence="12">
    <location>
        <begin position="227"/>
        <end position="289"/>
    </location>
</feature>
<proteinExistence type="inferred from homology"/>
<evidence type="ECO:0000256" key="4">
    <source>
        <dbReference type="ARBA" id="ARBA00022692"/>
    </source>
</evidence>
<evidence type="ECO:0000259" key="12">
    <source>
        <dbReference type="PROSITE" id="PS50192"/>
    </source>
</evidence>
<comment type="subcellular location">
    <subcellularLocation>
        <location evidence="1">Golgi apparatus membrane</location>
        <topology evidence="1">Single-pass type IV membrane protein</topology>
    </subcellularLocation>
</comment>
<dbReference type="InterPro" id="IPR010989">
    <property type="entry name" value="SNARE"/>
</dbReference>
<sequence>SMLIFTISEVHMAQNLTKDFLELRNRMRRPRRHDKDLEEVEPFLKTNGDDTQKRNVSDPSPSWIVISASLKIIFSKIRTEIKKLSNYHSERLNPIFDAKLEKKLEAKIENLSQTISKYLEQAENNVKKISIFENGAPKNNSVFTNLQDEKTIRLNSMRFNANILRKMTNAFQKQERYFFREMSAQKSDETKESKQVRSKNSFEFDDFILNSNDGEDLFANRKLTKTRENETRDEKDIKRIAKRTESLSRLFGELGSLVIDQRSKLDRIDFAIENSVDNIQSAVDELEITKRNQLKSKSSMIIFWLIVAIAVCLIILILK</sequence>
<keyword evidence="8 10" id="KW-0175">Coiled coil</keyword>
<reference evidence="13 14" key="1">
    <citation type="journal article" date="2024" name="BMC Biol.">
        <title>Comparative genomics of Ascetosporea gives new insight into the evolutionary basis for animal parasitism in Rhizaria.</title>
        <authorList>
            <person name="Hiltunen Thoren M."/>
            <person name="Onut-Brannstrom I."/>
            <person name="Alfjorden A."/>
            <person name="Peckova H."/>
            <person name="Swords F."/>
            <person name="Hooper C."/>
            <person name="Holzer A.S."/>
            <person name="Bass D."/>
            <person name="Burki F."/>
        </authorList>
    </citation>
    <scope>NUCLEOTIDE SEQUENCE [LARGE SCALE GENOMIC DNA]</scope>
    <source>
        <strain evidence="13">20-A016</strain>
    </source>
</reference>
<dbReference type="Proteomes" id="UP001439008">
    <property type="component" value="Unassembled WGS sequence"/>
</dbReference>
<feature type="non-terminal residue" evidence="13">
    <location>
        <position position="1"/>
    </location>
</feature>
<dbReference type="SUPFAM" id="SSF47661">
    <property type="entry name" value="t-snare proteins"/>
    <property type="match status" value="1"/>
</dbReference>
<comment type="similarity">
    <text evidence="2">Belongs to the syntaxin family.</text>
</comment>
<dbReference type="SMART" id="SM00397">
    <property type="entry name" value="t_SNARE"/>
    <property type="match status" value="1"/>
</dbReference>
<dbReference type="PANTHER" id="PTHR19957">
    <property type="entry name" value="SYNTAXIN"/>
    <property type="match status" value="1"/>
</dbReference>
<evidence type="ECO:0000256" key="7">
    <source>
        <dbReference type="ARBA" id="ARBA00023034"/>
    </source>
</evidence>
<protein>
    <recommendedName>
        <fullName evidence="12">t-SNARE coiled-coil homology domain-containing protein</fullName>
    </recommendedName>
</protein>
<evidence type="ECO:0000256" key="3">
    <source>
        <dbReference type="ARBA" id="ARBA00022448"/>
    </source>
</evidence>
<evidence type="ECO:0000256" key="9">
    <source>
        <dbReference type="ARBA" id="ARBA00023136"/>
    </source>
</evidence>
<accession>A0ABV2ARR9</accession>
<evidence type="ECO:0000313" key="13">
    <source>
        <dbReference type="EMBL" id="MES1922103.1"/>
    </source>
</evidence>
<keyword evidence="6 11" id="KW-1133">Transmembrane helix</keyword>
<dbReference type="PROSITE" id="PS50192">
    <property type="entry name" value="T_SNARE"/>
    <property type="match status" value="1"/>
</dbReference>
<keyword evidence="14" id="KW-1185">Reference proteome</keyword>
<evidence type="ECO:0000256" key="10">
    <source>
        <dbReference type="SAM" id="Coils"/>
    </source>
</evidence>
<evidence type="ECO:0000256" key="2">
    <source>
        <dbReference type="ARBA" id="ARBA00009063"/>
    </source>
</evidence>
<evidence type="ECO:0000256" key="1">
    <source>
        <dbReference type="ARBA" id="ARBA00004409"/>
    </source>
</evidence>
<feature type="coiled-coil region" evidence="10">
    <location>
        <begin position="101"/>
        <end position="128"/>
    </location>
</feature>
<feature type="transmembrane region" description="Helical" evidence="11">
    <location>
        <begin position="300"/>
        <end position="318"/>
    </location>
</feature>
<gene>
    <name evidence="13" type="ORF">MHBO_003618</name>
</gene>
<dbReference type="PANTHER" id="PTHR19957:SF83">
    <property type="entry name" value="SYNTAXIN-16"/>
    <property type="match status" value="1"/>
</dbReference>
<dbReference type="InterPro" id="IPR000727">
    <property type="entry name" value="T_SNARE_dom"/>
</dbReference>
<organism evidence="13 14">
    <name type="scientific">Bonamia ostreae</name>
    <dbReference type="NCBI Taxonomy" id="126728"/>
    <lineage>
        <taxon>Eukaryota</taxon>
        <taxon>Sar</taxon>
        <taxon>Rhizaria</taxon>
        <taxon>Endomyxa</taxon>
        <taxon>Ascetosporea</taxon>
        <taxon>Haplosporida</taxon>
        <taxon>Bonamia</taxon>
    </lineage>
</organism>
<evidence type="ECO:0000256" key="11">
    <source>
        <dbReference type="SAM" id="Phobius"/>
    </source>
</evidence>
<evidence type="ECO:0000256" key="6">
    <source>
        <dbReference type="ARBA" id="ARBA00022989"/>
    </source>
</evidence>
<name>A0ABV2ARR9_9EUKA</name>
<dbReference type="EMBL" id="JBDODL010002216">
    <property type="protein sequence ID" value="MES1922103.1"/>
    <property type="molecule type" value="Genomic_DNA"/>
</dbReference>
<keyword evidence="7" id="KW-0333">Golgi apparatus</keyword>
<dbReference type="InterPro" id="IPR045242">
    <property type="entry name" value="Syntaxin"/>
</dbReference>
<dbReference type="Pfam" id="PF05739">
    <property type="entry name" value="SNARE"/>
    <property type="match status" value="1"/>
</dbReference>
<dbReference type="Gene3D" id="1.20.58.70">
    <property type="match status" value="1"/>
</dbReference>
<evidence type="ECO:0000313" key="14">
    <source>
        <dbReference type="Proteomes" id="UP001439008"/>
    </source>
</evidence>
<evidence type="ECO:0000256" key="5">
    <source>
        <dbReference type="ARBA" id="ARBA00022927"/>
    </source>
</evidence>
<keyword evidence="9 11" id="KW-0472">Membrane</keyword>
<comment type="caution">
    <text evidence="13">The sequence shown here is derived from an EMBL/GenBank/DDBJ whole genome shotgun (WGS) entry which is preliminary data.</text>
</comment>
<keyword evidence="4 11" id="KW-0812">Transmembrane</keyword>